<proteinExistence type="predicted"/>
<feature type="domain" description="N-acetyltransferase" evidence="1">
    <location>
        <begin position="21"/>
        <end position="209"/>
    </location>
</feature>
<gene>
    <name evidence="2" type="ORF">BDV34DRAFT_208272</name>
</gene>
<dbReference type="InterPro" id="IPR000182">
    <property type="entry name" value="GNAT_dom"/>
</dbReference>
<dbReference type="OMA" id="PEAYESH"/>
<accession>A0A5N6E4R5</accession>
<name>A0A5N6E4R5_ASPPA</name>
<dbReference type="GO" id="GO:0016747">
    <property type="term" value="F:acyltransferase activity, transferring groups other than amino-acyl groups"/>
    <property type="evidence" value="ECO:0007669"/>
    <property type="project" value="InterPro"/>
</dbReference>
<dbReference type="PANTHER" id="PTHR42791:SF4">
    <property type="entry name" value="ACETYLTRANSFERASE, GNAT FAMILY FAMILY (AFU_ORTHOLOGUE AFUA_4G09540)-RELATED"/>
    <property type="match status" value="1"/>
</dbReference>
<evidence type="ECO:0000259" key="1">
    <source>
        <dbReference type="PROSITE" id="PS51186"/>
    </source>
</evidence>
<dbReference type="EMBL" id="ML734936">
    <property type="protein sequence ID" value="KAB8212552.1"/>
    <property type="molecule type" value="Genomic_DNA"/>
</dbReference>
<dbReference type="Gene3D" id="3.40.630.30">
    <property type="match status" value="2"/>
</dbReference>
<dbReference type="InterPro" id="IPR052523">
    <property type="entry name" value="Trichothecene_AcTrans"/>
</dbReference>
<dbReference type="VEuPathDB" id="FungiDB:BDV34DRAFT_208272"/>
<keyword evidence="2" id="KW-0808">Transferase</keyword>
<dbReference type="CDD" id="cd04301">
    <property type="entry name" value="NAT_SF"/>
    <property type="match status" value="2"/>
</dbReference>
<keyword evidence="3" id="KW-1185">Reference proteome</keyword>
<dbReference type="InterPro" id="IPR016181">
    <property type="entry name" value="Acyl_CoA_acyltransferase"/>
</dbReference>
<protein>
    <submittedName>
        <fullName evidence="2">Acyl-CoA N-acyltransferase</fullName>
    </submittedName>
</protein>
<evidence type="ECO:0000313" key="2">
    <source>
        <dbReference type="EMBL" id="KAB8212552.1"/>
    </source>
</evidence>
<reference evidence="2 3" key="1">
    <citation type="submission" date="2019-04" db="EMBL/GenBank/DDBJ databases">
        <title>Fungal friends and foes A comparative genomics study of 23 Aspergillus species from section Flavi.</title>
        <authorList>
            <consortium name="DOE Joint Genome Institute"/>
            <person name="Kjaerbolling I."/>
            <person name="Vesth T.C."/>
            <person name="Frisvad J.C."/>
            <person name="Nybo J.L."/>
            <person name="Theobald S."/>
            <person name="Kildgaard S."/>
            <person name="Petersen T.I."/>
            <person name="Kuo A."/>
            <person name="Sato A."/>
            <person name="Lyhne E.K."/>
            <person name="Kogle M.E."/>
            <person name="Wiebenga A."/>
            <person name="Kun R.S."/>
            <person name="Lubbers R.J."/>
            <person name="Makela M.R."/>
            <person name="Barry K."/>
            <person name="Chovatia M."/>
            <person name="Clum A."/>
            <person name="Daum C."/>
            <person name="Haridas S."/>
            <person name="He G."/>
            <person name="LaButti K."/>
            <person name="Lipzen A."/>
            <person name="Mondo S."/>
            <person name="Pangilinan J."/>
            <person name="Riley R."/>
            <person name="Salamov A."/>
            <person name="Simmons B.A."/>
            <person name="Magnuson J.K."/>
            <person name="Henrissat B."/>
            <person name="Mortensen U.H."/>
            <person name="Larsen T.O."/>
            <person name="De vries R.P."/>
            <person name="Grigoriev I.V."/>
            <person name="Machida M."/>
            <person name="Baker S.E."/>
            <person name="Andersen M.R."/>
        </authorList>
    </citation>
    <scope>NUCLEOTIDE SEQUENCE [LARGE SCALE GENOMIC DNA]</scope>
    <source>
        <strain evidence="2 3">CBS 117618</strain>
    </source>
</reference>
<sequence length="408" mass="46504">MTDNIDIHYASESESAALGHINIASFRHGLMWLNALPGMDPEVCMPMKQARCLEKLASPDIHVFSAVDTSVDRVVGYARWTVPWEENKVELSEEGRAMVANAASLRPEGMRTDTWELSFKLMKEKKAVHTTKDDMFLDILAILPEYQGKGIGSKLLQWGTQQADARNARIYLEATIEGYPLYRKYGWHEDIPEAVECVQTAFADDPYFHWLFDSSEYNIHRNAASLAAHFQYGLNCNTPMYVAKVPISDKHPRSIVGVSWWFSPQPASKGVSWSVWAQDWLLSFRQFLFNVRFGGRGGLNLHRYNMWKEMQRKTHDVVWTDPRGYYFCNVLAVSSEMRGMGLGRKLVEVVTQQADRDGMPCYLESSKGVPNIIIYEKLGFNLVTEIDCVDGNDACKLYCMVRKPKTKA</sequence>
<dbReference type="Proteomes" id="UP000326532">
    <property type="component" value="Unassembled WGS sequence"/>
</dbReference>
<dbReference type="Pfam" id="PF13508">
    <property type="entry name" value="Acetyltransf_7"/>
    <property type="match status" value="2"/>
</dbReference>
<organism evidence="2 3">
    <name type="scientific">Aspergillus parasiticus</name>
    <dbReference type="NCBI Taxonomy" id="5067"/>
    <lineage>
        <taxon>Eukaryota</taxon>
        <taxon>Fungi</taxon>
        <taxon>Dikarya</taxon>
        <taxon>Ascomycota</taxon>
        <taxon>Pezizomycotina</taxon>
        <taxon>Eurotiomycetes</taxon>
        <taxon>Eurotiomycetidae</taxon>
        <taxon>Eurotiales</taxon>
        <taxon>Aspergillaceae</taxon>
        <taxon>Aspergillus</taxon>
        <taxon>Aspergillus subgen. Circumdati</taxon>
    </lineage>
</organism>
<dbReference type="PANTHER" id="PTHR42791">
    <property type="entry name" value="GNAT FAMILY ACETYLTRANSFERASE"/>
    <property type="match status" value="1"/>
</dbReference>
<dbReference type="PROSITE" id="PS51186">
    <property type="entry name" value="GNAT"/>
    <property type="match status" value="1"/>
</dbReference>
<dbReference type="AlphaFoldDB" id="A0A5N6E4R5"/>
<dbReference type="SUPFAM" id="SSF55729">
    <property type="entry name" value="Acyl-CoA N-acyltransferases (Nat)"/>
    <property type="match status" value="2"/>
</dbReference>
<evidence type="ECO:0000313" key="3">
    <source>
        <dbReference type="Proteomes" id="UP000326532"/>
    </source>
</evidence>
<keyword evidence="2" id="KW-0012">Acyltransferase</keyword>